<feature type="transmembrane region" description="Helical" evidence="2">
    <location>
        <begin position="18"/>
        <end position="35"/>
    </location>
</feature>
<dbReference type="OrthoDB" id="9812448at2"/>
<keyword evidence="7" id="KW-1185">Reference proteome</keyword>
<feature type="compositionally biased region" description="Polar residues" evidence="1">
    <location>
        <begin position="74"/>
        <end position="87"/>
    </location>
</feature>
<evidence type="ECO:0000256" key="2">
    <source>
        <dbReference type="SAM" id="Phobius"/>
    </source>
</evidence>
<feature type="region of interest" description="Disordered" evidence="1">
    <location>
        <begin position="60"/>
        <end position="87"/>
    </location>
</feature>
<reference evidence="4" key="3">
    <citation type="submission" date="2016-10" db="EMBL/GenBank/DDBJ databases">
        <authorList>
            <person name="de Groot N.N."/>
        </authorList>
    </citation>
    <scope>NUCLEOTIDE SEQUENCE [LARGE SCALE GENOMIC DNA]</scope>
    <source>
        <strain evidence="4">CCBAU85039</strain>
    </source>
</reference>
<dbReference type="InterPro" id="IPR009506">
    <property type="entry name" value="YjiS-like"/>
</dbReference>
<reference evidence="6" key="1">
    <citation type="submission" date="2016-10" db="EMBL/GenBank/DDBJ databases">
        <authorList>
            <person name="Wibberg D."/>
        </authorList>
    </citation>
    <scope>NUCLEOTIDE SEQUENCE [LARGE SCALE GENOMIC DNA]</scope>
</reference>
<dbReference type="AlphaFoldDB" id="A0A1H8G6W2"/>
<dbReference type="Proteomes" id="UP000183063">
    <property type="component" value="Unassembled WGS sequence"/>
</dbReference>
<dbReference type="EMBL" id="FOCV01000004">
    <property type="protein sequence ID" value="SEN39723.1"/>
    <property type="molecule type" value="Genomic_DNA"/>
</dbReference>
<dbReference type="EMBL" id="FNXB01000006">
    <property type="protein sequence ID" value="SEH59622.1"/>
    <property type="molecule type" value="Genomic_DNA"/>
</dbReference>
<organism evidence="4 6">
    <name type="scientific">Rhizobium tibeticum</name>
    <dbReference type="NCBI Taxonomy" id="501024"/>
    <lineage>
        <taxon>Bacteria</taxon>
        <taxon>Pseudomonadati</taxon>
        <taxon>Pseudomonadota</taxon>
        <taxon>Alphaproteobacteria</taxon>
        <taxon>Hyphomicrobiales</taxon>
        <taxon>Rhizobiaceae</taxon>
        <taxon>Rhizobium/Agrobacterium group</taxon>
        <taxon>Rhizobium</taxon>
    </lineage>
</organism>
<evidence type="ECO:0000313" key="6">
    <source>
        <dbReference type="Proteomes" id="UP000183063"/>
    </source>
</evidence>
<dbReference type="Proteomes" id="UP000198939">
    <property type="component" value="Unassembled WGS sequence"/>
</dbReference>
<evidence type="ECO:0000259" key="3">
    <source>
        <dbReference type="Pfam" id="PF06568"/>
    </source>
</evidence>
<dbReference type="Pfam" id="PF06568">
    <property type="entry name" value="YjiS-like"/>
    <property type="match status" value="1"/>
</dbReference>
<keyword evidence="2" id="KW-1133">Transmembrane helix</keyword>
<reference evidence="5 7" key="2">
    <citation type="submission" date="2016-10" db="EMBL/GenBank/DDBJ databases">
        <authorList>
            <person name="Varghese N."/>
            <person name="Submissions S."/>
        </authorList>
    </citation>
    <scope>NUCLEOTIDE SEQUENCE [LARGE SCALE GENOMIC DNA]</scope>
    <source>
        <strain evidence="5 7">CGMCC 1.7071</strain>
    </source>
</reference>
<accession>A0A1H8G6W2</accession>
<proteinExistence type="predicted"/>
<keyword evidence="2" id="KW-0472">Membrane</keyword>
<sequence length="87" mass="9841">MRHPTETLPLHRSFSKQAFGPWLVATLLGLIRWSVRKLAERRDRNALLELSDEQLKDIGLSRGQTGSDVHIYSRHSSSNRNDCGSIG</sequence>
<evidence type="ECO:0000313" key="5">
    <source>
        <dbReference type="EMBL" id="SEN39723.1"/>
    </source>
</evidence>
<evidence type="ECO:0000313" key="7">
    <source>
        <dbReference type="Proteomes" id="UP000198939"/>
    </source>
</evidence>
<name>A0A1H8G6W2_9HYPH</name>
<dbReference type="STRING" id="501024.RTCCBAU85039_1316"/>
<protein>
    <recommendedName>
        <fullName evidence="3">YjiS-like domain-containing protein</fullName>
    </recommendedName>
</protein>
<evidence type="ECO:0000256" key="1">
    <source>
        <dbReference type="SAM" id="MobiDB-lite"/>
    </source>
</evidence>
<evidence type="ECO:0000313" key="4">
    <source>
        <dbReference type="EMBL" id="SEH59622.1"/>
    </source>
</evidence>
<feature type="domain" description="YjiS-like" evidence="3">
    <location>
        <begin position="38"/>
        <end position="64"/>
    </location>
</feature>
<gene>
    <name evidence="4" type="ORF">RTCCBAU85039_1316</name>
    <name evidence="5" type="ORF">SAMN05216228_1004126</name>
</gene>
<keyword evidence="2" id="KW-0812">Transmembrane</keyword>